<comment type="caution">
    <text evidence="8">The sequence shown here is derived from an EMBL/GenBank/DDBJ whole genome shotgun (WGS) entry which is preliminary data.</text>
</comment>
<evidence type="ECO:0000313" key="9">
    <source>
        <dbReference type="Proteomes" id="UP001242368"/>
    </source>
</evidence>
<comment type="function">
    <text evidence="7">Catalyzes the specific phosphorylation of the 3-hydroxyl group of shikimic acid using ATP as a cosubstrate.</text>
</comment>
<dbReference type="InterPro" id="IPR027417">
    <property type="entry name" value="P-loop_NTPase"/>
</dbReference>
<feature type="binding site" evidence="7">
    <location>
        <begin position="11"/>
        <end position="16"/>
    </location>
    <ligand>
        <name>ATP</name>
        <dbReference type="ChEBI" id="CHEBI:30616"/>
    </ligand>
</feature>
<proteinExistence type="inferred from homology"/>
<comment type="subunit">
    <text evidence="7">Monomer.</text>
</comment>
<feature type="binding site" evidence="7">
    <location>
        <position position="57"/>
    </location>
    <ligand>
        <name>substrate</name>
    </ligand>
</feature>
<evidence type="ECO:0000256" key="6">
    <source>
        <dbReference type="ARBA" id="ARBA00023141"/>
    </source>
</evidence>
<accession>A0ABT8CNH3</accession>
<evidence type="ECO:0000256" key="1">
    <source>
        <dbReference type="ARBA" id="ARBA00022605"/>
    </source>
</evidence>
<dbReference type="PRINTS" id="PR01100">
    <property type="entry name" value="SHIKIMTKNASE"/>
</dbReference>
<evidence type="ECO:0000256" key="4">
    <source>
        <dbReference type="ARBA" id="ARBA00022777"/>
    </source>
</evidence>
<keyword evidence="5 7" id="KW-0067">ATP-binding</keyword>
<comment type="subcellular location">
    <subcellularLocation>
        <location evidence="7">Cytoplasm</location>
    </subcellularLocation>
</comment>
<dbReference type="InterPro" id="IPR031322">
    <property type="entry name" value="Shikimate/glucono_kinase"/>
</dbReference>
<evidence type="ECO:0000256" key="5">
    <source>
        <dbReference type="ARBA" id="ARBA00022840"/>
    </source>
</evidence>
<comment type="catalytic activity">
    <reaction evidence="7">
        <text>shikimate + ATP = 3-phosphoshikimate + ADP + H(+)</text>
        <dbReference type="Rhea" id="RHEA:13121"/>
        <dbReference type="ChEBI" id="CHEBI:15378"/>
        <dbReference type="ChEBI" id="CHEBI:30616"/>
        <dbReference type="ChEBI" id="CHEBI:36208"/>
        <dbReference type="ChEBI" id="CHEBI:145989"/>
        <dbReference type="ChEBI" id="CHEBI:456216"/>
        <dbReference type="EC" id="2.7.1.71"/>
    </reaction>
</comment>
<keyword evidence="6 7" id="KW-0057">Aromatic amino acid biosynthesis</keyword>
<evidence type="ECO:0000256" key="2">
    <source>
        <dbReference type="ARBA" id="ARBA00022679"/>
    </source>
</evidence>
<dbReference type="HAMAP" id="MF_00109">
    <property type="entry name" value="Shikimate_kinase"/>
    <property type="match status" value="1"/>
</dbReference>
<dbReference type="EMBL" id="JAUFQU010000001">
    <property type="protein sequence ID" value="MDN3706067.1"/>
    <property type="molecule type" value="Genomic_DNA"/>
</dbReference>
<feature type="binding site" evidence="7">
    <location>
        <position position="120"/>
    </location>
    <ligand>
        <name>ATP</name>
        <dbReference type="ChEBI" id="CHEBI:30616"/>
    </ligand>
</feature>
<dbReference type="Proteomes" id="UP001242368">
    <property type="component" value="Unassembled WGS sequence"/>
</dbReference>
<dbReference type="InterPro" id="IPR000623">
    <property type="entry name" value="Shikimate_kinase/TSH1"/>
</dbReference>
<feature type="binding site" evidence="7">
    <location>
        <position position="140"/>
    </location>
    <ligand>
        <name>substrate</name>
    </ligand>
</feature>
<dbReference type="EC" id="2.7.1.71" evidence="7"/>
<dbReference type="Gene3D" id="3.40.50.300">
    <property type="entry name" value="P-loop containing nucleotide triphosphate hydrolases"/>
    <property type="match status" value="1"/>
</dbReference>
<evidence type="ECO:0000256" key="3">
    <source>
        <dbReference type="ARBA" id="ARBA00022741"/>
    </source>
</evidence>
<keyword evidence="3 7" id="KW-0547">Nucleotide-binding</keyword>
<keyword evidence="7" id="KW-0479">Metal-binding</keyword>
<dbReference type="PANTHER" id="PTHR21087:SF16">
    <property type="entry name" value="SHIKIMATE KINASE 1, CHLOROPLASTIC"/>
    <property type="match status" value="1"/>
</dbReference>
<reference evidence="9" key="1">
    <citation type="journal article" date="2019" name="Int. J. Syst. Evol. Microbiol.">
        <title>The Global Catalogue of Microorganisms (GCM) 10K type strain sequencing project: providing services to taxonomists for standard genome sequencing and annotation.</title>
        <authorList>
            <consortium name="The Broad Institute Genomics Platform"/>
            <consortium name="The Broad Institute Genome Sequencing Center for Infectious Disease"/>
            <person name="Wu L."/>
            <person name="Ma J."/>
        </authorList>
    </citation>
    <scope>NUCLEOTIDE SEQUENCE [LARGE SCALE GENOMIC DNA]</scope>
    <source>
        <strain evidence="9">CECT 7184</strain>
    </source>
</reference>
<evidence type="ECO:0000313" key="8">
    <source>
        <dbReference type="EMBL" id="MDN3706067.1"/>
    </source>
</evidence>
<keyword evidence="7" id="KW-0460">Magnesium</keyword>
<feature type="binding site" evidence="7">
    <location>
        <position position="15"/>
    </location>
    <ligand>
        <name>Mg(2+)</name>
        <dbReference type="ChEBI" id="CHEBI:18420"/>
    </ligand>
</feature>
<dbReference type="SUPFAM" id="SSF52540">
    <property type="entry name" value="P-loop containing nucleoside triphosphate hydrolases"/>
    <property type="match status" value="1"/>
</dbReference>
<dbReference type="GO" id="GO:0016301">
    <property type="term" value="F:kinase activity"/>
    <property type="evidence" value="ECO:0007669"/>
    <property type="project" value="UniProtKB-KW"/>
</dbReference>
<keyword evidence="7" id="KW-0963">Cytoplasm</keyword>
<keyword evidence="1 7" id="KW-0028">Amino-acid biosynthesis</keyword>
<protein>
    <recommendedName>
        <fullName evidence="7">Shikimate kinase</fullName>
        <shortName evidence="7">SK</shortName>
        <ecNumber evidence="7">2.7.1.71</ecNumber>
    </recommendedName>
</protein>
<feature type="binding site" evidence="7">
    <location>
        <position position="80"/>
    </location>
    <ligand>
        <name>substrate</name>
    </ligand>
</feature>
<dbReference type="CDD" id="cd00464">
    <property type="entry name" value="SK"/>
    <property type="match status" value="1"/>
</dbReference>
<feature type="binding site" evidence="7">
    <location>
        <position position="33"/>
    </location>
    <ligand>
        <name>substrate</name>
    </ligand>
</feature>
<dbReference type="PANTHER" id="PTHR21087">
    <property type="entry name" value="SHIKIMATE KINASE"/>
    <property type="match status" value="1"/>
</dbReference>
<comment type="cofactor">
    <cofactor evidence="7">
        <name>Mg(2+)</name>
        <dbReference type="ChEBI" id="CHEBI:18420"/>
    </cofactor>
    <text evidence="7">Binds 1 Mg(2+) ion per subunit.</text>
</comment>
<keyword evidence="9" id="KW-1185">Reference proteome</keyword>
<gene>
    <name evidence="7" type="primary">aroK</name>
    <name evidence="8" type="ORF">QW060_02890</name>
</gene>
<keyword evidence="4 7" id="KW-0418">Kinase</keyword>
<comment type="caution">
    <text evidence="7">Lacks conserved residue(s) required for the propagation of feature annotation.</text>
</comment>
<comment type="similarity">
    <text evidence="7">Belongs to the shikimate kinase family.</text>
</comment>
<dbReference type="Pfam" id="PF01202">
    <property type="entry name" value="SKI"/>
    <property type="match status" value="1"/>
</dbReference>
<evidence type="ECO:0000256" key="7">
    <source>
        <dbReference type="HAMAP-Rule" id="MF_00109"/>
    </source>
</evidence>
<dbReference type="RefSeq" id="WP_290362204.1">
    <property type="nucleotide sequence ID" value="NZ_JAUFQU010000001.1"/>
</dbReference>
<name>A0ABT8CNH3_9FLAO</name>
<organism evidence="8 9">
    <name type="scientific">Paenimyroides ceti</name>
    <dbReference type="NCBI Taxonomy" id="395087"/>
    <lineage>
        <taxon>Bacteria</taxon>
        <taxon>Pseudomonadati</taxon>
        <taxon>Bacteroidota</taxon>
        <taxon>Flavobacteriia</taxon>
        <taxon>Flavobacteriales</taxon>
        <taxon>Flavobacteriaceae</taxon>
        <taxon>Paenimyroides</taxon>
    </lineage>
</organism>
<sequence length="172" mass="19765">MKKILLTGYMGSGKTTIGKELAIRLNWPYVDLDALIEETLEMSIPTIFETKGEIFFRKQEHVLLKNCLTENNSAVISLGGGTPCYANNHVFFENKEVESIYLKASIETLVERIKKSGTERPLLKDMEDMPAFIGQHLFERSYYYNHARYRVTVDHKDIQQVVNEILDMLSLA</sequence>
<comment type="pathway">
    <text evidence="7">Metabolic intermediate biosynthesis; chorismate biosynthesis; chorismate from D-erythrose 4-phosphate and phosphoenolpyruvate: step 5/7.</text>
</comment>
<keyword evidence="2 7" id="KW-0808">Transferase</keyword>